<name>A0A6P5JEN0_PHACI</name>
<feature type="compositionally biased region" description="Basic and acidic residues" evidence="6">
    <location>
        <begin position="2061"/>
        <end position="2078"/>
    </location>
</feature>
<evidence type="ECO:0000256" key="6">
    <source>
        <dbReference type="SAM" id="MobiDB-lite"/>
    </source>
</evidence>
<accession>A0A6P5JEN0</accession>
<feature type="region of interest" description="Disordered" evidence="6">
    <location>
        <begin position="549"/>
        <end position="618"/>
    </location>
</feature>
<feature type="region of interest" description="Disordered" evidence="6">
    <location>
        <begin position="2030"/>
        <end position="2078"/>
    </location>
</feature>
<evidence type="ECO:0000256" key="4">
    <source>
        <dbReference type="ARBA" id="ARBA00023136"/>
    </source>
</evidence>
<proteinExistence type="inferred from homology"/>
<feature type="region of interest" description="Disordered" evidence="6">
    <location>
        <begin position="1379"/>
        <end position="1406"/>
    </location>
</feature>
<feature type="region of interest" description="Disordered" evidence="6">
    <location>
        <begin position="1164"/>
        <end position="1217"/>
    </location>
</feature>
<feature type="compositionally biased region" description="Basic and acidic residues" evidence="6">
    <location>
        <begin position="1882"/>
        <end position="1893"/>
    </location>
</feature>
<feature type="domain" description="SPATA31-like" evidence="9">
    <location>
        <begin position="68"/>
        <end position="132"/>
    </location>
</feature>
<keyword evidence="2 7" id="KW-0812">Transmembrane</keyword>
<evidence type="ECO:0000259" key="8">
    <source>
        <dbReference type="Pfam" id="PF14650"/>
    </source>
</evidence>
<dbReference type="Pfam" id="PF15371">
    <property type="entry name" value="DUF4599"/>
    <property type="match status" value="1"/>
</dbReference>
<dbReference type="GO" id="GO:0016020">
    <property type="term" value="C:membrane"/>
    <property type="evidence" value="ECO:0007669"/>
    <property type="project" value="UniProtKB-SubCell"/>
</dbReference>
<feature type="compositionally biased region" description="Low complexity" evidence="6">
    <location>
        <begin position="589"/>
        <end position="614"/>
    </location>
</feature>
<feature type="region of interest" description="Disordered" evidence="6">
    <location>
        <begin position="1969"/>
        <end position="1989"/>
    </location>
</feature>
<feature type="compositionally biased region" description="Polar residues" evidence="6">
    <location>
        <begin position="2044"/>
        <end position="2055"/>
    </location>
</feature>
<reference evidence="11" key="1">
    <citation type="submission" date="2025-08" db="UniProtKB">
        <authorList>
            <consortium name="RefSeq"/>
        </authorList>
    </citation>
    <scope>IDENTIFICATION</scope>
    <source>
        <tissue evidence="11">Spleen</tissue>
    </source>
</reference>
<feature type="domain" description="SPATA31" evidence="8">
    <location>
        <begin position="1100"/>
        <end position="1363"/>
    </location>
</feature>
<feature type="compositionally biased region" description="Polar residues" evidence="6">
    <location>
        <begin position="855"/>
        <end position="881"/>
    </location>
</feature>
<evidence type="ECO:0000256" key="3">
    <source>
        <dbReference type="ARBA" id="ARBA00022989"/>
    </source>
</evidence>
<dbReference type="Pfam" id="PF14650">
    <property type="entry name" value="FAM75"/>
    <property type="match status" value="1"/>
</dbReference>
<dbReference type="PANTHER" id="PTHR21859:SF12">
    <property type="entry name" value="SPERMATOGENESIS-ASSOCIATED PROTEIN 31D1"/>
    <property type="match status" value="1"/>
</dbReference>
<gene>
    <name evidence="11" type="primary">LOC110201441</name>
</gene>
<evidence type="ECO:0000313" key="11">
    <source>
        <dbReference type="RefSeq" id="XP_020832732.1"/>
    </source>
</evidence>
<sequence>MDISNLLLSNLGETWDILQVLMKEIQTARGIGSMLYFCSFMFFLVFLHHVSKSPFLPRFRRNRHLSERFRPESRESAERAWRSYQEETESQLELPSILKGHKVSRKGSVRRMLCTDSGCEVCNSVALEADLLFKSILPELASWDLPSDLPLTLPSNLSLVPSSSQNIVPAHTSPVNPSSSLAVNILPGHTLSLSPITPMDLSFSLPHSPPSATIPFQDKSPIGIQSSTTSRTHISVLAHTSTVVRTSLTMDTSTENTPPVVLAPPSATELSGALTSSLQPKIPLASSVIQTPSVAQIASVKPNIPKASSPSPNSAILQESASQCITHTSLLDLQSETISSSLASTPFGSPTVSFNPPPPVAPTLSLAPSPPVARPLPAVARSPPAVARSPPVVARSPPAVAHPVPVAAAPPPLAPAAPVAPAPSIIPTPPLNPTLSFAPTLPVAPVPPVAPGPFVTPAPYFAPMPSVAPAPSFAPAPFFAPASFFAPRPTFAPSAFDSAPSVAPTLSVASIPPVAQISSLDQSFLIDPAYLRAHSQLCHSPYVAHTTSLDPNNSRNYTTSVPSNPALAPTHSSDFTSSKVPIFSRGPDSSLSLSSSRSCLKVPTPSTKPTRTSRFCTSSPAPKASLACTSSMTRTSGDTLTSSSVHLPSTYSESNSHTPSQASTFSTICTPSVVHTSPIVCTTSTTPTTSAAPILSQASPPLEDETCSQVLRSSLFFVPSSAQTHSTAQTTSVATTTFHETICSQVLRFSLPGITPVVHNPPRADTCSVPHTPPLNVTSSSAHTATPSRKPSMDHVPMKKPTIFLNPTPFVDLQPPQQSSPTPRCPKLPLAPATSEEPDLLSTLPKVSSIDDTPLMTSAPLTSDTDESCATFSGSPEGQNSQEYLMLPNLFPIGGSRLEPLSLGLQKVKKKGTLPIPMPEEKPCDSETSEWQEKNLVPLRLQLSEKAMNAGAQQHPEAEEVSLLSPGAQEFLEMHLTEKVALHIWKEKELLSQRRSDLPPCFRHITPPVKKLSLVLKNTESSVKYLSTPDSQSWSRHGADQPFLDSEGSFVNNMKPEQMSNSRRLHKPISLILTPNTLHFLNKVCSGPGWGPESTVSRNRQCIQLFWGLPSLHSESLVTTYMGSSSPSWLGATIKLPLGDNPLVFFNDLSYLHLPNSANQPSLPSPIQHLKLLPTSSPTSSHPSSPPPPPVPSPLTPPVTLPPPPPPSPSPFLPQIRTFTTDPEETTIRIPAIYLPKFQALEWHLLQKQLQSLWGVPHIVQRSHEAFKPLPLQLPQAHKSPCPQVQISNWPQDLSFLTEDVKKLLETHLRRRLIQHHWGLSQRVKDSIKHLVPQTIPQQDSARPGKPKLSTFQDLKHFGKKDTASDSTAALGVASAIIPKRGPASHTDEIESDLEKSSSSSQQEALQKHFLQKSVAIQRKVVPEMVSHSWADARLRSVSLQPTQPLQKQPKRKEIALTTPSMENTATQTPPQPQPQSQLWAPSPTEEVIYQAEPCKDIPFLDPETKKILESHIRHMHIRLRWGLPRKVLESIYLFKLKNPLIQISSPIIGKGRGPDIMVGERNFQEIWVGGVAREASAVVLDILEAEKGSWNIGKELWEAPQAGGDWEENAFSPRPGLMDRGPRQHITETGSRKEILELTMKHPSLLPRQRDRNSIFRKQFQGQGIQEQRVFPLIKDSVLNKSISFSKLNFHLKKRMVEKVLGIPLRVRESREMATRSSFLFYPQLDDSVVAEETESFQGLLHERESEEKVQMAEGQTLSLRTLNTQDLSHLIFKQFTDEEEFNLRVLEQSYSESHTPHTLVQHHALGFQTTEVSQSYSLEQLNEDMTGAQGPGTRVKLEGKSPSLRAYQKLPSQVTDKKQAKKRIHSQRKGSLSKPPIDQGMRDKRQEKDPNLLKGHTSNSRWPSQGPMNRVLGFSKQEGVLQRKIPLAEKMKGFLKWLCPKKKIRGTEKPLPRAEVAIAGEITEQSPFTVKPPSKGSRVPFSHRAPSAPEDMTVVGLILQKKMGMMDELYAWEENQQQEKKLQIVETQAEPTGSKFQKLRALSSSRAQEGNSKSRGHGKSSEGHWERQAQDRERRVKQVKKTVRFGDQHLAPEKLTSIASEVSISSGQFHYRHRGSSFSRTLGHSQHYPKPPLGGILLLSQGIPRPFSSVWSMLAPTKRFQSPSR</sequence>
<comment type="similarity">
    <text evidence="5">Belongs to the SPATA31 family.</text>
</comment>
<evidence type="ECO:0000259" key="9">
    <source>
        <dbReference type="Pfam" id="PF15371"/>
    </source>
</evidence>
<dbReference type="Proteomes" id="UP000515140">
    <property type="component" value="Unplaced"/>
</dbReference>
<evidence type="ECO:0000256" key="1">
    <source>
        <dbReference type="ARBA" id="ARBA00004167"/>
    </source>
</evidence>
<keyword evidence="10" id="KW-1185">Reference proteome</keyword>
<feature type="compositionally biased region" description="Low complexity" evidence="6">
    <location>
        <begin position="1172"/>
        <end position="1183"/>
    </location>
</feature>
<evidence type="ECO:0000256" key="2">
    <source>
        <dbReference type="ARBA" id="ARBA00022692"/>
    </source>
</evidence>
<evidence type="ECO:0000313" key="10">
    <source>
        <dbReference type="Proteomes" id="UP000515140"/>
    </source>
</evidence>
<dbReference type="GeneID" id="110201441"/>
<feature type="compositionally biased region" description="Polar residues" evidence="6">
    <location>
        <begin position="775"/>
        <end position="789"/>
    </location>
</feature>
<protein>
    <submittedName>
        <fullName evidence="11">Uncharacterized protein LOC110201441 isoform X2</fullName>
    </submittedName>
</protein>
<feature type="transmembrane region" description="Helical" evidence="7">
    <location>
        <begin position="31"/>
        <end position="50"/>
    </location>
</feature>
<feature type="region of interest" description="Disordered" evidence="6">
    <location>
        <begin position="1826"/>
        <end position="1911"/>
    </location>
</feature>
<keyword evidence="3 7" id="KW-1133">Transmembrane helix</keyword>
<feature type="region of interest" description="Disordered" evidence="6">
    <location>
        <begin position="634"/>
        <end position="659"/>
    </location>
</feature>
<evidence type="ECO:0000256" key="5">
    <source>
        <dbReference type="ARBA" id="ARBA00035009"/>
    </source>
</evidence>
<feature type="compositionally biased region" description="Pro residues" evidence="6">
    <location>
        <begin position="1184"/>
        <end position="1212"/>
    </location>
</feature>
<dbReference type="PANTHER" id="PTHR21859">
    <property type="entry name" value="ACROSOME-SPECIFIC PROTEIN"/>
    <property type="match status" value="1"/>
</dbReference>
<feature type="compositionally biased region" description="Basic residues" evidence="6">
    <location>
        <begin position="1861"/>
        <end position="1870"/>
    </location>
</feature>
<dbReference type="InParanoid" id="A0A6P5JEN0"/>
<keyword evidence="4 7" id="KW-0472">Membrane</keyword>
<dbReference type="InterPro" id="IPR039509">
    <property type="entry name" value="SPATA31"/>
</dbReference>
<dbReference type="InterPro" id="IPR027970">
    <property type="entry name" value="SPATA31-like"/>
</dbReference>
<evidence type="ECO:0000256" key="7">
    <source>
        <dbReference type="SAM" id="Phobius"/>
    </source>
</evidence>
<feature type="compositionally biased region" description="Polar residues" evidence="6">
    <location>
        <begin position="549"/>
        <end position="563"/>
    </location>
</feature>
<feature type="compositionally biased region" description="Polar residues" evidence="6">
    <location>
        <begin position="570"/>
        <end position="579"/>
    </location>
</feature>
<dbReference type="RefSeq" id="XP_020832732.1">
    <property type="nucleotide sequence ID" value="XM_020977073.1"/>
</dbReference>
<feature type="compositionally biased region" description="Polar residues" evidence="6">
    <location>
        <begin position="1898"/>
        <end position="1909"/>
    </location>
</feature>
<feature type="region of interest" description="Disordered" evidence="6">
    <location>
        <begin position="765"/>
        <end position="881"/>
    </location>
</feature>
<organism evidence="10 11">
    <name type="scientific">Phascolarctos cinereus</name>
    <name type="common">Koala</name>
    <dbReference type="NCBI Taxonomy" id="38626"/>
    <lineage>
        <taxon>Eukaryota</taxon>
        <taxon>Metazoa</taxon>
        <taxon>Chordata</taxon>
        <taxon>Craniata</taxon>
        <taxon>Vertebrata</taxon>
        <taxon>Euteleostomi</taxon>
        <taxon>Mammalia</taxon>
        <taxon>Metatheria</taxon>
        <taxon>Diprotodontia</taxon>
        <taxon>Phascolarctidae</taxon>
        <taxon>Phascolarctos</taxon>
    </lineage>
</organism>
<comment type="subcellular location">
    <subcellularLocation>
        <location evidence="1">Membrane</location>
        <topology evidence="1">Single-pass membrane protein</topology>
    </subcellularLocation>
</comment>
<feature type="compositionally biased region" description="Basic and acidic residues" evidence="6">
    <location>
        <begin position="1386"/>
        <end position="1396"/>
    </location>
</feature>